<evidence type="ECO:0000313" key="10">
    <source>
        <dbReference type="Proteomes" id="UP000198915"/>
    </source>
</evidence>
<feature type="transmembrane region" description="Helical" evidence="8">
    <location>
        <begin position="237"/>
        <end position="262"/>
    </location>
</feature>
<evidence type="ECO:0000256" key="1">
    <source>
        <dbReference type="ARBA" id="ARBA00004651"/>
    </source>
</evidence>
<dbReference type="EMBL" id="FORT01000019">
    <property type="protein sequence ID" value="SFK76326.1"/>
    <property type="molecule type" value="Genomic_DNA"/>
</dbReference>
<keyword evidence="7 8" id="KW-0472">Membrane</keyword>
<dbReference type="FunFam" id="1.10.3470.10:FF:000001">
    <property type="entry name" value="Vitamin B12 ABC transporter permease BtuC"/>
    <property type="match status" value="1"/>
</dbReference>
<dbReference type="RefSeq" id="WP_092275282.1">
    <property type="nucleotide sequence ID" value="NZ_FORT01000019.1"/>
</dbReference>
<dbReference type="GO" id="GO:0033214">
    <property type="term" value="P:siderophore-iron import into cell"/>
    <property type="evidence" value="ECO:0007669"/>
    <property type="project" value="TreeGrafter"/>
</dbReference>
<dbReference type="AlphaFoldDB" id="A0A1I4C817"/>
<dbReference type="Proteomes" id="UP000198915">
    <property type="component" value="Unassembled WGS sequence"/>
</dbReference>
<keyword evidence="5 8" id="KW-0812">Transmembrane</keyword>
<evidence type="ECO:0000256" key="6">
    <source>
        <dbReference type="ARBA" id="ARBA00022989"/>
    </source>
</evidence>
<keyword evidence="3" id="KW-0813">Transport</keyword>
<keyword evidence="4" id="KW-1003">Cell membrane</keyword>
<evidence type="ECO:0000256" key="3">
    <source>
        <dbReference type="ARBA" id="ARBA00022448"/>
    </source>
</evidence>
<dbReference type="Gene3D" id="1.10.3470.10">
    <property type="entry name" value="ABC transporter involved in vitamin B12 uptake, BtuC"/>
    <property type="match status" value="1"/>
</dbReference>
<feature type="transmembrane region" description="Helical" evidence="8">
    <location>
        <begin position="274"/>
        <end position="297"/>
    </location>
</feature>
<organism evidence="9 10">
    <name type="scientific">Brevibacillus centrosporus</name>
    <dbReference type="NCBI Taxonomy" id="54910"/>
    <lineage>
        <taxon>Bacteria</taxon>
        <taxon>Bacillati</taxon>
        <taxon>Bacillota</taxon>
        <taxon>Bacilli</taxon>
        <taxon>Bacillales</taxon>
        <taxon>Paenibacillaceae</taxon>
        <taxon>Brevibacillus</taxon>
    </lineage>
</organism>
<dbReference type="Pfam" id="PF01032">
    <property type="entry name" value="FecCD"/>
    <property type="match status" value="1"/>
</dbReference>
<dbReference type="GO" id="GO:0022857">
    <property type="term" value="F:transmembrane transporter activity"/>
    <property type="evidence" value="ECO:0007669"/>
    <property type="project" value="InterPro"/>
</dbReference>
<dbReference type="GO" id="GO:0005886">
    <property type="term" value="C:plasma membrane"/>
    <property type="evidence" value="ECO:0007669"/>
    <property type="project" value="UniProtKB-SubCell"/>
</dbReference>
<keyword evidence="6 8" id="KW-1133">Transmembrane helix</keyword>
<gene>
    <name evidence="9" type="ORF">SAMN05518846_11977</name>
</gene>
<feature type="transmembrane region" description="Helical" evidence="8">
    <location>
        <begin position="12"/>
        <end position="35"/>
    </location>
</feature>
<name>A0A1I4C817_9BACL</name>
<dbReference type="PANTHER" id="PTHR30472">
    <property type="entry name" value="FERRIC ENTEROBACTIN TRANSPORT SYSTEM PERMEASE PROTEIN"/>
    <property type="match status" value="1"/>
</dbReference>
<sequence>MNALLSSHFRKILGVIIALLFLAYLSYASLVFGVIDTSWQTAIDAYTQFNGTNEHIVIKEVRVPRVLNGLTVGFCLGVAGMLLQSLTRNPVADVELFGLNAGASVFVVFAVTFFGISSLTEFTWISFVGAAVAGLIVYILGSLGRDGLTPVKLVLAGAAITALAGSIRHGMMVLNEKATDEVLFWLAGSIGGRKLEYLATVFPYMLLAWIAAFLLARPIQTLLMGDDVAKGLGQRTLLVKILTGVVIVLLSGCAVAVAGPIGFVGLVTPHLARYFVGISTAWGMLYSGLLGSILLLVSDIAARFIAMPAEVPIGVMTALIGIPFFIYVARKGLEKG</sequence>
<proteinExistence type="inferred from homology"/>
<dbReference type="STRING" id="1884381.SAMN05518846_11977"/>
<feature type="transmembrane region" description="Helical" evidence="8">
    <location>
        <begin position="195"/>
        <end position="216"/>
    </location>
</feature>
<evidence type="ECO:0000313" key="9">
    <source>
        <dbReference type="EMBL" id="SFK76326.1"/>
    </source>
</evidence>
<reference evidence="10" key="1">
    <citation type="submission" date="2016-10" db="EMBL/GenBank/DDBJ databases">
        <authorList>
            <person name="Varghese N."/>
            <person name="Submissions S."/>
        </authorList>
    </citation>
    <scope>NUCLEOTIDE SEQUENCE [LARGE SCALE GENOMIC DNA]</scope>
    <source>
        <strain evidence="10">OK042</strain>
    </source>
</reference>
<evidence type="ECO:0000256" key="8">
    <source>
        <dbReference type="SAM" id="Phobius"/>
    </source>
</evidence>
<dbReference type="InterPro" id="IPR037294">
    <property type="entry name" value="ABC_BtuC-like"/>
</dbReference>
<comment type="subcellular location">
    <subcellularLocation>
        <location evidence="1">Cell membrane</location>
        <topology evidence="1">Multi-pass membrane protein</topology>
    </subcellularLocation>
</comment>
<dbReference type="CDD" id="cd06550">
    <property type="entry name" value="TM_ABC_iron-siderophores_like"/>
    <property type="match status" value="1"/>
</dbReference>
<feature type="transmembrane region" description="Helical" evidence="8">
    <location>
        <begin position="66"/>
        <end position="84"/>
    </location>
</feature>
<evidence type="ECO:0000256" key="7">
    <source>
        <dbReference type="ARBA" id="ARBA00023136"/>
    </source>
</evidence>
<comment type="similarity">
    <text evidence="2">Belongs to the binding-protein-dependent transport system permease family. FecCD subfamily.</text>
</comment>
<evidence type="ECO:0000256" key="5">
    <source>
        <dbReference type="ARBA" id="ARBA00022692"/>
    </source>
</evidence>
<dbReference type="SUPFAM" id="SSF81345">
    <property type="entry name" value="ABC transporter involved in vitamin B12 uptake, BtuC"/>
    <property type="match status" value="1"/>
</dbReference>
<dbReference type="InterPro" id="IPR000522">
    <property type="entry name" value="ABC_transptr_permease_BtuC"/>
</dbReference>
<keyword evidence="10" id="KW-1185">Reference proteome</keyword>
<feature type="transmembrane region" description="Helical" evidence="8">
    <location>
        <begin position="309"/>
        <end position="329"/>
    </location>
</feature>
<feature type="transmembrane region" description="Helical" evidence="8">
    <location>
        <begin position="96"/>
        <end position="116"/>
    </location>
</feature>
<evidence type="ECO:0000256" key="4">
    <source>
        <dbReference type="ARBA" id="ARBA00022475"/>
    </source>
</evidence>
<dbReference type="PANTHER" id="PTHR30472:SF65">
    <property type="entry name" value="SIDEROPHORE TRANSPORT SYSTEM PERMEASE PROTEIN YFIZ-RELATED"/>
    <property type="match status" value="1"/>
</dbReference>
<feature type="transmembrane region" description="Helical" evidence="8">
    <location>
        <begin position="122"/>
        <end position="141"/>
    </location>
</feature>
<evidence type="ECO:0000256" key="2">
    <source>
        <dbReference type="ARBA" id="ARBA00007935"/>
    </source>
</evidence>
<protein>
    <submittedName>
        <fullName evidence="9">Iron complex transport system permease protein</fullName>
    </submittedName>
</protein>
<accession>A0A1I4C817</accession>